<comment type="caution">
    <text evidence="3">The sequence shown here is derived from an EMBL/GenBank/DDBJ whole genome shotgun (WGS) entry which is preliminary data.</text>
</comment>
<evidence type="ECO:0000256" key="1">
    <source>
        <dbReference type="SAM" id="MobiDB-lite"/>
    </source>
</evidence>
<gene>
    <name evidence="3" type="ORF">V0R50_17535</name>
</gene>
<feature type="signal peptide" evidence="2">
    <location>
        <begin position="1"/>
        <end position="20"/>
    </location>
</feature>
<protein>
    <submittedName>
        <fullName evidence="3">DUF3613 domain-containing protein</fullName>
    </submittedName>
</protein>
<dbReference type="EMBL" id="JAZDQJ010000020">
    <property type="protein sequence ID" value="MEE1935034.1"/>
    <property type="molecule type" value="Genomic_DNA"/>
</dbReference>
<keyword evidence="4" id="KW-1185">Reference proteome</keyword>
<dbReference type="InterPro" id="IPR022053">
    <property type="entry name" value="DUF3613"/>
</dbReference>
<dbReference type="Proteomes" id="UP001335100">
    <property type="component" value="Unassembled WGS sequence"/>
</dbReference>
<accession>A0ABU7HU26</accession>
<reference evidence="3 4" key="1">
    <citation type="submission" date="2024-01" db="EMBL/GenBank/DDBJ databases">
        <title>Unpublished Manusciprt.</title>
        <authorList>
            <person name="Duman M."/>
            <person name="Valdes E.G."/>
            <person name="Ajmi N."/>
            <person name="Altun S."/>
            <person name="Saticioglu I.B."/>
        </authorList>
    </citation>
    <scope>NUCLEOTIDE SEQUENCE [LARGE SCALE GENOMIC DNA]</scope>
    <source>
        <strain evidence="3 4">148P</strain>
    </source>
</reference>
<evidence type="ECO:0000313" key="4">
    <source>
        <dbReference type="Proteomes" id="UP001335100"/>
    </source>
</evidence>
<name>A0ABU7HU26_9PSED</name>
<sequence length="93" mass="10028">MKIRFLTSMLLAGLPLAASAMPPGPSSPQQAVTEAWVQLQPSGEKASAKAQSSTAREHDKSMERWLKVYDYKIPEVFKWEKMSSGSSGGSGGN</sequence>
<proteinExistence type="predicted"/>
<evidence type="ECO:0000256" key="2">
    <source>
        <dbReference type="SAM" id="SignalP"/>
    </source>
</evidence>
<organism evidence="3 4">
    <name type="scientific">Pseudomonas ulcerans</name>
    <dbReference type="NCBI Taxonomy" id="3115852"/>
    <lineage>
        <taxon>Bacteria</taxon>
        <taxon>Pseudomonadati</taxon>
        <taxon>Pseudomonadota</taxon>
        <taxon>Gammaproteobacteria</taxon>
        <taxon>Pseudomonadales</taxon>
        <taxon>Pseudomonadaceae</taxon>
        <taxon>Pseudomonas</taxon>
    </lineage>
</organism>
<dbReference type="Pfam" id="PF12266">
    <property type="entry name" value="DUF3613"/>
    <property type="match status" value="1"/>
</dbReference>
<dbReference type="RefSeq" id="WP_330075787.1">
    <property type="nucleotide sequence ID" value="NZ_JAZDQJ010000020.1"/>
</dbReference>
<feature type="region of interest" description="Disordered" evidence="1">
    <location>
        <begin position="39"/>
        <end position="60"/>
    </location>
</feature>
<keyword evidence="2" id="KW-0732">Signal</keyword>
<feature type="chain" id="PRO_5047102624" evidence="2">
    <location>
        <begin position="21"/>
        <end position="93"/>
    </location>
</feature>
<evidence type="ECO:0000313" key="3">
    <source>
        <dbReference type="EMBL" id="MEE1935034.1"/>
    </source>
</evidence>